<keyword evidence="8 10" id="KW-0786">Thiamine pyrophosphate</keyword>
<dbReference type="GO" id="GO:0008661">
    <property type="term" value="F:1-deoxy-D-xylulose-5-phosphate synthase activity"/>
    <property type="evidence" value="ECO:0007669"/>
    <property type="project" value="UniProtKB-EC"/>
</dbReference>
<dbReference type="InterPro" id="IPR009014">
    <property type="entry name" value="Transketo_C/PFOR_II"/>
</dbReference>
<comment type="similarity">
    <text evidence="2 10">Belongs to the transketolase family. DXPS subfamily.</text>
</comment>
<feature type="binding site" evidence="10">
    <location>
        <begin position="111"/>
        <end position="113"/>
    </location>
    <ligand>
        <name>thiamine diphosphate</name>
        <dbReference type="ChEBI" id="CHEBI:58937"/>
    </ligand>
</feature>
<proteinExistence type="inferred from homology"/>
<comment type="catalytic activity">
    <reaction evidence="10">
        <text>D-glyceraldehyde 3-phosphate + pyruvate + H(+) = 1-deoxy-D-xylulose 5-phosphate + CO2</text>
        <dbReference type="Rhea" id="RHEA:12605"/>
        <dbReference type="ChEBI" id="CHEBI:15361"/>
        <dbReference type="ChEBI" id="CHEBI:15378"/>
        <dbReference type="ChEBI" id="CHEBI:16526"/>
        <dbReference type="ChEBI" id="CHEBI:57792"/>
        <dbReference type="ChEBI" id="CHEBI:59776"/>
        <dbReference type="EC" id="2.2.1.7"/>
    </reaction>
</comment>
<keyword evidence="7 10" id="KW-0784">Thiamine biosynthesis</keyword>
<accession>A0ABY8PQB4</accession>
<feature type="binding site" evidence="10">
    <location>
        <position position="142"/>
    </location>
    <ligand>
        <name>Mg(2+)</name>
        <dbReference type="ChEBI" id="CHEBI:18420"/>
    </ligand>
</feature>
<comment type="subunit">
    <text evidence="3 10">Homodimer.</text>
</comment>
<dbReference type="SUPFAM" id="SSF52922">
    <property type="entry name" value="TK C-terminal domain-like"/>
    <property type="match status" value="1"/>
</dbReference>
<dbReference type="InterPro" id="IPR005475">
    <property type="entry name" value="Transketolase-like_Pyr-bd"/>
</dbReference>
<feature type="domain" description="Transketolase-like pyrimidine-binding" evidence="11">
    <location>
        <begin position="305"/>
        <end position="470"/>
    </location>
</feature>
<gene>
    <name evidence="10" type="primary">dxs</name>
    <name evidence="12" type="ORF">JRV97_10745</name>
</gene>
<keyword evidence="9 10" id="KW-0414">Isoprene biosynthesis</keyword>
<evidence type="ECO:0000256" key="2">
    <source>
        <dbReference type="ARBA" id="ARBA00011081"/>
    </source>
</evidence>
<feature type="binding site" evidence="10">
    <location>
        <position position="355"/>
    </location>
    <ligand>
        <name>thiamine diphosphate</name>
        <dbReference type="ChEBI" id="CHEBI:58937"/>
    </ligand>
</feature>
<dbReference type="NCBIfam" id="NF003933">
    <property type="entry name" value="PRK05444.2-2"/>
    <property type="match status" value="1"/>
</dbReference>
<evidence type="ECO:0000256" key="5">
    <source>
        <dbReference type="ARBA" id="ARBA00022723"/>
    </source>
</evidence>
<reference evidence="12 13" key="1">
    <citation type="submission" date="2021-02" db="EMBL/GenBank/DDBJ databases">
        <title>Characterization of Marinitoga sp. nov. str. BP5-C20A.</title>
        <authorList>
            <person name="Erauso G."/>
            <person name="Postec A."/>
        </authorList>
    </citation>
    <scope>NUCLEOTIDE SEQUENCE [LARGE SCALE GENOMIC DNA]</scope>
    <source>
        <strain evidence="12 13">BP5-C20A</strain>
    </source>
</reference>
<comment type="function">
    <text evidence="10">Catalyzes the acyloin condensation reaction between C atoms 2 and 3 of pyruvate and glyceraldehyde 3-phosphate to yield 1-deoxy-D-xylulose-5-phosphate (DXP).</text>
</comment>
<evidence type="ECO:0000313" key="13">
    <source>
        <dbReference type="Proteomes" id="UP001232493"/>
    </source>
</evidence>
<comment type="caution">
    <text evidence="10">Lacks conserved residue(s) required for the propagation of feature annotation.</text>
</comment>
<dbReference type="SMART" id="SM00861">
    <property type="entry name" value="Transket_pyr"/>
    <property type="match status" value="1"/>
</dbReference>
<dbReference type="NCBIfam" id="TIGR00204">
    <property type="entry name" value="dxs"/>
    <property type="match status" value="1"/>
</dbReference>
<dbReference type="RefSeq" id="WP_280998760.1">
    <property type="nucleotide sequence ID" value="NZ_CP069362.1"/>
</dbReference>
<comment type="cofactor">
    <cofactor evidence="10">
        <name>thiamine diphosphate</name>
        <dbReference type="ChEBI" id="CHEBI:58937"/>
    </cofactor>
    <text evidence="10">Binds 1 thiamine pyrophosphate per subunit.</text>
</comment>
<dbReference type="EMBL" id="CP069362">
    <property type="protein sequence ID" value="WGS64817.1"/>
    <property type="molecule type" value="Genomic_DNA"/>
</dbReference>
<keyword evidence="5 10" id="KW-0479">Metal-binding</keyword>
<evidence type="ECO:0000256" key="4">
    <source>
        <dbReference type="ARBA" id="ARBA00022679"/>
    </source>
</evidence>
<dbReference type="Gene3D" id="3.40.50.970">
    <property type="match status" value="2"/>
</dbReference>
<dbReference type="PANTHER" id="PTHR43322">
    <property type="entry name" value="1-D-DEOXYXYLULOSE 5-PHOSPHATE SYNTHASE-RELATED"/>
    <property type="match status" value="1"/>
</dbReference>
<evidence type="ECO:0000256" key="3">
    <source>
        <dbReference type="ARBA" id="ARBA00011738"/>
    </source>
</evidence>
<evidence type="ECO:0000256" key="6">
    <source>
        <dbReference type="ARBA" id="ARBA00022842"/>
    </source>
</evidence>
<keyword evidence="6 10" id="KW-0460">Magnesium</keyword>
<dbReference type="CDD" id="cd02007">
    <property type="entry name" value="TPP_DXS"/>
    <property type="match status" value="1"/>
</dbReference>
<dbReference type="CDD" id="cd07033">
    <property type="entry name" value="TPP_PYR_DXS_TK_like"/>
    <property type="match status" value="1"/>
</dbReference>
<dbReference type="InterPro" id="IPR020826">
    <property type="entry name" value="Transketolase_BS"/>
</dbReference>
<comment type="cofactor">
    <cofactor evidence="10">
        <name>Mg(2+)</name>
        <dbReference type="ChEBI" id="CHEBI:18420"/>
    </cofactor>
    <text evidence="10">Binds 1 Mg(2+) ion per subunit.</text>
</comment>
<dbReference type="InterPro" id="IPR033248">
    <property type="entry name" value="Transketolase_C"/>
</dbReference>
<evidence type="ECO:0000256" key="9">
    <source>
        <dbReference type="ARBA" id="ARBA00023229"/>
    </source>
</evidence>
<organism evidence="12 13">
    <name type="scientific">Marinitoga aeolica</name>
    <dbReference type="NCBI Taxonomy" id="2809031"/>
    <lineage>
        <taxon>Bacteria</taxon>
        <taxon>Thermotogati</taxon>
        <taxon>Thermotogota</taxon>
        <taxon>Thermotogae</taxon>
        <taxon>Petrotogales</taxon>
        <taxon>Petrotogaceae</taxon>
        <taxon>Marinitoga</taxon>
    </lineage>
</organism>
<dbReference type="HAMAP" id="MF_00315">
    <property type="entry name" value="DXP_synth"/>
    <property type="match status" value="1"/>
</dbReference>
<dbReference type="Pfam" id="PF13292">
    <property type="entry name" value="DXP_synthase_N"/>
    <property type="match status" value="1"/>
</dbReference>
<keyword evidence="13" id="KW-1185">Reference proteome</keyword>
<keyword evidence="4 10" id="KW-0808">Transferase</keyword>
<feature type="binding site" evidence="10">
    <location>
        <begin position="143"/>
        <end position="144"/>
    </location>
    <ligand>
        <name>thiamine diphosphate</name>
        <dbReference type="ChEBI" id="CHEBI:58937"/>
    </ligand>
</feature>
<dbReference type="PANTHER" id="PTHR43322:SF5">
    <property type="entry name" value="1-DEOXY-D-XYLULOSE-5-PHOSPHATE SYNTHASE, CHLOROPLASTIC"/>
    <property type="match status" value="1"/>
</dbReference>
<evidence type="ECO:0000256" key="8">
    <source>
        <dbReference type="ARBA" id="ARBA00023052"/>
    </source>
</evidence>
<evidence type="ECO:0000256" key="10">
    <source>
        <dbReference type="HAMAP-Rule" id="MF_00315"/>
    </source>
</evidence>
<dbReference type="PROSITE" id="PS00802">
    <property type="entry name" value="TRANSKETOLASE_2"/>
    <property type="match status" value="1"/>
</dbReference>
<evidence type="ECO:0000259" key="11">
    <source>
        <dbReference type="SMART" id="SM00861"/>
    </source>
</evidence>
<evidence type="ECO:0000313" key="12">
    <source>
        <dbReference type="EMBL" id="WGS64817.1"/>
    </source>
</evidence>
<dbReference type="InterPro" id="IPR029061">
    <property type="entry name" value="THDP-binding"/>
</dbReference>
<evidence type="ECO:0000256" key="1">
    <source>
        <dbReference type="ARBA" id="ARBA00004980"/>
    </source>
</evidence>
<feature type="binding site" evidence="10">
    <location>
        <position position="171"/>
    </location>
    <ligand>
        <name>thiamine diphosphate</name>
        <dbReference type="ChEBI" id="CHEBI:58937"/>
    </ligand>
</feature>
<evidence type="ECO:0000256" key="7">
    <source>
        <dbReference type="ARBA" id="ARBA00022977"/>
    </source>
</evidence>
<dbReference type="Gene3D" id="3.40.50.920">
    <property type="match status" value="1"/>
</dbReference>
<comment type="pathway">
    <text evidence="1 10">Metabolic intermediate biosynthesis; 1-deoxy-D-xylulose 5-phosphate biosynthesis; 1-deoxy-D-xylulose 5-phosphate from D-glyceraldehyde 3-phosphate and pyruvate: step 1/1.</text>
</comment>
<dbReference type="Proteomes" id="UP001232493">
    <property type="component" value="Chromosome"/>
</dbReference>
<dbReference type="InterPro" id="IPR005477">
    <property type="entry name" value="Dxylulose-5-P_synthase"/>
</dbReference>
<dbReference type="Pfam" id="PF02779">
    <property type="entry name" value="Transket_pyr"/>
    <property type="match status" value="1"/>
</dbReference>
<feature type="binding site" evidence="10">
    <location>
        <position position="70"/>
    </location>
    <ligand>
        <name>thiamine diphosphate</name>
        <dbReference type="ChEBI" id="CHEBI:58937"/>
    </ligand>
</feature>
<dbReference type="EC" id="2.2.1.7" evidence="10"/>
<name>A0ABY8PQB4_9BACT</name>
<feature type="binding site" evidence="10">
    <location>
        <position position="171"/>
    </location>
    <ligand>
        <name>Mg(2+)</name>
        <dbReference type="ChEBI" id="CHEBI:18420"/>
    </ligand>
</feature>
<protein>
    <recommendedName>
        <fullName evidence="10">1-deoxy-D-xylulose-5-phosphate synthase</fullName>
        <ecNumber evidence="10">2.2.1.7</ecNumber>
    </recommendedName>
    <alternativeName>
        <fullName evidence="10">1-deoxyxylulose-5-phosphate synthase</fullName>
        <shortName evidence="10">DXP synthase</shortName>
        <shortName evidence="10">DXPS</shortName>
    </alternativeName>
</protein>
<dbReference type="SUPFAM" id="SSF52518">
    <property type="entry name" value="Thiamin diphosphate-binding fold (THDP-binding)"/>
    <property type="match status" value="2"/>
</dbReference>
<sequence>MKEKPLYYAIRKMNYEQLDRFANRIRKYIYETVKKNTGHLSSNLGTVELTLALYRVFDPEKDIIIWDTSHQAYIHKLLTGRWHSFSTLRQRHGISGFTNINESKYDYFGAGHAGTSVAAALGYELGFRSQNINKNVIAIFGDGAMTSGMILESLNQLKSINSKIKIILLNNEMSISPNVGALAKMLNKIRISTDYFSLKEKIKVSLESTDVGQDIENALKKVKDGIKHTVYNNALGVFEDMGIKYYGPVDGHNIKELEKYLEFIKNYKDGPCILHLKTIKGKGLDFAEKNPTKFHGVNNKKTTSTSYSKVVGYTLKNIASKHNFIAYTAAMEEGTGLNILKEKYPEKVIDFGITEPSIVTAAGATRLAGLFTVVDIYSTFMQRAFDSIIHDIALQKIPVLFLLDRAGIVGEDGPTHHGVFDISYLRLIPNIEILTPLNAQDLANMIFTSFEKDLNKPTFIRFPRGGEYLNVDEIIANLKIVDYSWKIIKRGNDKNIIFVVGQLVEEYKKLWEELDATIIGVRNIKNIDEHILQLYLKDNINVITIEENSLKGGFNEEIKSYILKKKIKCSLHTFGIKDEFVPQGTRKELLNEFVVKPDEIKKLLYSTEKIK</sequence>
<dbReference type="Pfam" id="PF02780">
    <property type="entry name" value="Transketolase_C"/>
    <property type="match status" value="1"/>
</dbReference>